<evidence type="ECO:0000313" key="3">
    <source>
        <dbReference type="Proteomes" id="UP001431010"/>
    </source>
</evidence>
<gene>
    <name evidence="2" type="ORF">LQG66_13955</name>
</gene>
<accession>A0ABY3RJA2</accession>
<evidence type="ECO:0000256" key="1">
    <source>
        <dbReference type="SAM" id="MobiDB-lite"/>
    </source>
</evidence>
<evidence type="ECO:0000313" key="2">
    <source>
        <dbReference type="EMBL" id="UFZ07339.1"/>
    </source>
</evidence>
<protein>
    <submittedName>
        <fullName evidence="2">SEL1-like repeat protein</fullName>
    </submittedName>
</protein>
<reference evidence="2" key="1">
    <citation type="journal article" date="2024" name="Antonie Van Leeuwenhoek">
        <title>Bradyrhizobium ontarionense sp. nov., a novel bacterial symbiont isolated from Aeschynomene indica (Indian jointvetch), harbours photosynthesis, nitrogen fixation and nitrous oxide (N2O) reductase genes.</title>
        <authorList>
            <person name="Bromfield E.S.P."/>
            <person name="Cloutier S."/>
        </authorList>
    </citation>
    <scope>NUCLEOTIDE SEQUENCE</scope>
    <source>
        <strain evidence="2">A19</strain>
    </source>
</reference>
<proteinExistence type="predicted"/>
<dbReference type="EMBL" id="CP088156">
    <property type="protein sequence ID" value="UFZ07339.1"/>
    <property type="molecule type" value="Genomic_DNA"/>
</dbReference>
<feature type="compositionally biased region" description="Polar residues" evidence="1">
    <location>
        <begin position="1"/>
        <end position="10"/>
    </location>
</feature>
<dbReference type="Gene3D" id="1.25.40.10">
    <property type="entry name" value="Tetratricopeptide repeat domain"/>
    <property type="match status" value="1"/>
</dbReference>
<name>A0ABY3RJA2_9BRAD</name>
<sequence length="290" mass="30086">MNSVLRSSGSRIAVGDAQSERWRPAKPAALSNSLAHATSAPDEDAANDLPPPWWQTASAMDDAAMSPTPAESDRSRQIPSLDPVVMPPPPPQPLEFDSVFRFGAAVTVLACLAFFAVRIMQAPTIETVAQSDTTASSSPRNFRAAGKSTFEDGQASVDAVARAIGPADSIAASVPAVKPAPDGGETPQLVLPKASRAIATASALTKNEISEMVKRGRDLIGAGDVATARLILAHVAEGDAEASLMLAGTYDAAILSNLKAVGVAPDPAKARAWYARAAELGSLEARRLLK</sequence>
<feature type="region of interest" description="Disordered" evidence="1">
    <location>
        <begin position="1"/>
        <end position="89"/>
    </location>
</feature>
<dbReference type="RefSeq" id="WP_231326791.1">
    <property type="nucleotide sequence ID" value="NZ_CP088156.1"/>
</dbReference>
<keyword evidence="3" id="KW-1185">Reference proteome</keyword>
<dbReference type="Proteomes" id="UP001431010">
    <property type="component" value="Chromosome"/>
</dbReference>
<organism evidence="2 3">
    <name type="scientific">Bradyrhizobium ontarionense</name>
    <dbReference type="NCBI Taxonomy" id="2898149"/>
    <lineage>
        <taxon>Bacteria</taxon>
        <taxon>Pseudomonadati</taxon>
        <taxon>Pseudomonadota</taxon>
        <taxon>Alphaproteobacteria</taxon>
        <taxon>Hyphomicrobiales</taxon>
        <taxon>Nitrobacteraceae</taxon>
        <taxon>Bradyrhizobium</taxon>
    </lineage>
</organism>
<dbReference type="InterPro" id="IPR011990">
    <property type="entry name" value="TPR-like_helical_dom_sf"/>
</dbReference>